<feature type="transmembrane region" description="Helical" evidence="8">
    <location>
        <begin position="291"/>
        <end position="309"/>
    </location>
</feature>
<evidence type="ECO:0000313" key="10">
    <source>
        <dbReference type="EMBL" id="MDV6226586.1"/>
    </source>
</evidence>
<evidence type="ECO:0000256" key="3">
    <source>
        <dbReference type="ARBA" id="ARBA00022448"/>
    </source>
</evidence>
<feature type="transmembrane region" description="Helical" evidence="8">
    <location>
        <begin position="315"/>
        <end position="334"/>
    </location>
</feature>
<dbReference type="EMBL" id="JAWLIP010000004">
    <property type="protein sequence ID" value="MDV6226586.1"/>
    <property type="molecule type" value="Genomic_DNA"/>
</dbReference>
<evidence type="ECO:0000256" key="8">
    <source>
        <dbReference type="RuleBase" id="RU365088"/>
    </source>
</evidence>
<sequence>MQKPVSETALKPQRSLGRVEFVALTAALMSINALAIDIMLPALQQIGAELGVDDENSRQYIVTAYLAGLGAGQLFFGPISDRFGRRAPLFFGLTLYVATSLIAAISPSFAFILVLRFLQGVAAAATRVVAVSVIRDVFGGRQMAEVLSMVMMVFMVIPVIAPSIGQVIMIFGDWSEIFVAMAVLAIIFGTWAAFRLPETLAPENRRPLTFTSITKGFGIVLTNRISLCYTLATTSVFGALFGFISSAQQIYTDTFDLADWFPILFAIGAGLMAISSFTNSRLVGRIGMRRLSHGALVGFTTVSLLWLVLASIGFMPFWLFFLLFSVAMFQFGWVGANFNSIAMEPLGHVAGTAAATQGFLTTLGGGLIGAFIGQMFDGSTAPLATGYFITGAIGIILVLIAERGRMFHAVNQPV</sequence>
<keyword evidence="5 8" id="KW-0812">Transmembrane</keyword>
<keyword evidence="11" id="KW-1185">Reference proteome</keyword>
<feature type="transmembrane region" description="Helical" evidence="8">
    <location>
        <begin position="89"/>
        <end position="111"/>
    </location>
</feature>
<name>A0ABU4AK30_9HYPH</name>
<feature type="transmembrane region" description="Helical" evidence="8">
    <location>
        <begin position="177"/>
        <end position="196"/>
    </location>
</feature>
<dbReference type="InterPro" id="IPR020846">
    <property type="entry name" value="MFS_dom"/>
</dbReference>
<organism evidence="10 11">
    <name type="scientific">Nitratireductor aquimarinus</name>
    <dbReference type="NCBI Taxonomy" id="889300"/>
    <lineage>
        <taxon>Bacteria</taxon>
        <taxon>Pseudomonadati</taxon>
        <taxon>Pseudomonadota</taxon>
        <taxon>Alphaproteobacteria</taxon>
        <taxon>Hyphomicrobiales</taxon>
        <taxon>Phyllobacteriaceae</taxon>
        <taxon>Nitratireductor</taxon>
    </lineage>
</organism>
<comment type="similarity">
    <text evidence="2 8">Belongs to the major facilitator superfamily. Bcr/CmlA family.</text>
</comment>
<keyword evidence="4" id="KW-1003">Cell membrane</keyword>
<feature type="transmembrane region" description="Helical" evidence="8">
    <location>
        <begin position="60"/>
        <end position="77"/>
    </location>
</feature>
<dbReference type="Gene3D" id="1.20.1720.10">
    <property type="entry name" value="Multidrug resistance protein D"/>
    <property type="match status" value="1"/>
</dbReference>
<keyword evidence="7 8" id="KW-0472">Membrane</keyword>
<evidence type="ECO:0000256" key="4">
    <source>
        <dbReference type="ARBA" id="ARBA00022475"/>
    </source>
</evidence>
<feature type="transmembrane region" description="Helical" evidence="8">
    <location>
        <begin position="146"/>
        <end position="171"/>
    </location>
</feature>
<dbReference type="PROSITE" id="PS50850">
    <property type="entry name" value="MFS"/>
    <property type="match status" value="1"/>
</dbReference>
<comment type="subcellular location">
    <subcellularLocation>
        <location evidence="8">Cell inner membrane</location>
        <topology evidence="8">Multi-pass membrane protein</topology>
    </subcellularLocation>
    <subcellularLocation>
        <location evidence="1">Cell membrane</location>
        <topology evidence="1">Multi-pass membrane protein</topology>
    </subcellularLocation>
</comment>
<dbReference type="InterPro" id="IPR011701">
    <property type="entry name" value="MFS"/>
</dbReference>
<evidence type="ECO:0000256" key="5">
    <source>
        <dbReference type="ARBA" id="ARBA00022692"/>
    </source>
</evidence>
<keyword evidence="6 8" id="KW-1133">Transmembrane helix</keyword>
<evidence type="ECO:0000259" key="9">
    <source>
        <dbReference type="PROSITE" id="PS50850"/>
    </source>
</evidence>
<feature type="transmembrane region" description="Helical" evidence="8">
    <location>
        <begin position="227"/>
        <end position="248"/>
    </location>
</feature>
<dbReference type="Pfam" id="PF07690">
    <property type="entry name" value="MFS_1"/>
    <property type="match status" value="1"/>
</dbReference>
<dbReference type="Proteomes" id="UP001185659">
    <property type="component" value="Unassembled WGS sequence"/>
</dbReference>
<reference evidence="10 11" key="1">
    <citation type="submission" date="2023-10" db="EMBL/GenBank/DDBJ databases">
        <authorList>
            <person name="Venkata Ramana C."/>
            <person name="Sasikala C."/>
            <person name="Dhurka M."/>
        </authorList>
    </citation>
    <scope>NUCLEOTIDE SEQUENCE [LARGE SCALE GENOMIC DNA]</scope>
    <source>
        <strain evidence="10 11">KCTC 32151</strain>
    </source>
</reference>
<dbReference type="InterPro" id="IPR036259">
    <property type="entry name" value="MFS_trans_sf"/>
</dbReference>
<proteinExistence type="inferred from homology"/>
<accession>A0ABU4AK30</accession>
<comment type="caution">
    <text evidence="10">The sequence shown here is derived from an EMBL/GenBank/DDBJ whole genome shotgun (WGS) entry which is preliminary data.</text>
</comment>
<evidence type="ECO:0000256" key="6">
    <source>
        <dbReference type="ARBA" id="ARBA00022989"/>
    </source>
</evidence>
<evidence type="ECO:0000256" key="1">
    <source>
        <dbReference type="ARBA" id="ARBA00004651"/>
    </source>
</evidence>
<dbReference type="PANTHER" id="PTHR23502:SF132">
    <property type="entry name" value="POLYAMINE TRANSPORTER 2-RELATED"/>
    <property type="match status" value="1"/>
</dbReference>
<feature type="domain" description="Major facilitator superfamily (MFS) profile" evidence="9">
    <location>
        <begin position="18"/>
        <end position="403"/>
    </location>
</feature>
<feature type="transmembrane region" description="Helical" evidence="8">
    <location>
        <begin position="346"/>
        <end position="372"/>
    </location>
</feature>
<protein>
    <recommendedName>
        <fullName evidence="8">Bcr/CflA family efflux transporter</fullName>
    </recommendedName>
</protein>
<dbReference type="PANTHER" id="PTHR23502">
    <property type="entry name" value="MAJOR FACILITATOR SUPERFAMILY"/>
    <property type="match status" value="1"/>
</dbReference>
<dbReference type="RefSeq" id="WP_317561171.1">
    <property type="nucleotide sequence ID" value="NZ_JAWLIP010000004.1"/>
</dbReference>
<keyword evidence="8" id="KW-0997">Cell inner membrane</keyword>
<dbReference type="NCBIfam" id="TIGR00710">
    <property type="entry name" value="efflux_Bcr_CflA"/>
    <property type="match status" value="1"/>
</dbReference>
<dbReference type="InterPro" id="IPR004812">
    <property type="entry name" value="Efflux_drug-R_Bcr/CmlA"/>
</dbReference>
<evidence type="ECO:0000313" key="11">
    <source>
        <dbReference type="Proteomes" id="UP001185659"/>
    </source>
</evidence>
<evidence type="ECO:0000256" key="7">
    <source>
        <dbReference type="ARBA" id="ARBA00023136"/>
    </source>
</evidence>
<dbReference type="SUPFAM" id="SSF103473">
    <property type="entry name" value="MFS general substrate transporter"/>
    <property type="match status" value="1"/>
</dbReference>
<dbReference type="CDD" id="cd17320">
    <property type="entry name" value="MFS_MdfA_MDR_like"/>
    <property type="match status" value="1"/>
</dbReference>
<feature type="transmembrane region" description="Helical" evidence="8">
    <location>
        <begin position="384"/>
        <end position="401"/>
    </location>
</feature>
<feature type="transmembrane region" description="Helical" evidence="8">
    <location>
        <begin position="117"/>
        <end position="134"/>
    </location>
</feature>
<evidence type="ECO:0000256" key="2">
    <source>
        <dbReference type="ARBA" id="ARBA00006236"/>
    </source>
</evidence>
<feature type="transmembrane region" description="Helical" evidence="8">
    <location>
        <begin position="21"/>
        <end position="40"/>
    </location>
</feature>
<keyword evidence="3 8" id="KW-0813">Transport</keyword>
<feature type="transmembrane region" description="Helical" evidence="8">
    <location>
        <begin position="260"/>
        <end position="279"/>
    </location>
</feature>
<gene>
    <name evidence="10" type="ORF">R2G56_09860</name>
</gene>